<gene>
    <name evidence="3" type="ORF">Malapachy_1109</name>
</gene>
<feature type="domain" description="Transcription factor TFIIIC triple barrel" evidence="2">
    <location>
        <begin position="24"/>
        <end position="94"/>
    </location>
</feature>
<protein>
    <recommendedName>
        <fullName evidence="2">Transcription factor TFIIIC triple barrel domain-containing protein</fullName>
    </recommendedName>
</protein>
<accession>A0A0M9VPP5</accession>
<feature type="region of interest" description="Disordered" evidence="1">
    <location>
        <begin position="87"/>
        <end position="145"/>
    </location>
</feature>
<evidence type="ECO:0000256" key="1">
    <source>
        <dbReference type="SAM" id="MobiDB-lite"/>
    </source>
</evidence>
<dbReference type="OrthoDB" id="1877767at2759"/>
<dbReference type="Pfam" id="PF10419">
    <property type="entry name" value="TFIIIC_sub6"/>
    <property type="match status" value="1"/>
</dbReference>
<comment type="caution">
    <text evidence="3">The sequence shown here is derived from an EMBL/GenBank/DDBJ whole genome shotgun (WGS) entry which is preliminary data.</text>
</comment>
<evidence type="ECO:0000313" key="4">
    <source>
        <dbReference type="Proteomes" id="UP000037751"/>
    </source>
</evidence>
<proteinExistence type="predicted"/>
<dbReference type="GeneID" id="28727494"/>
<dbReference type="STRING" id="77020.A0A0M9VPP5"/>
<name>A0A0M9VPP5_9BASI</name>
<dbReference type="VEuPathDB" id="FungiDB:Malapachy_1109"/>
<feature type="compositionally biased region" description="Polar residues" evidence="1">
    <location>
        <begin position="93"/>
        <end position="102"/>
    </location>
</feature>
<evidence type="ECO:0000313" key="3">
    <source>
        <dbReference type="EMBL" id="KOS14659.1"/>
    </source>
</evidence>
<dbReference type="InterPro" id="IPR019481">
    <property type="entry name" value="TFIIIC_triple_barrel"/>
</dbReference>
<dbReference type="Proteomes" id="UP000037751">
    <property type="component" value="Unassembled WGS sequence"/>
</dbReference>
<organism evidence="3 4">
    <name type="scientific">Malassezia pachydermatis</name>
    <dbReference type="NCBI Taxonomy" id="77020"/>
    <lineage>
        <taxon>Eukaryota</taxon>
        <taxon>Fungi</taxon>
        <taxon>Dikarya</taxon>
        <taxon>Basidiomycota</taxon>
        <taxon>Ustilaginomycotina</taxon>
        <taxon>Malasseziomycetes</taxon>
        <taxon>Malasseziales</taxon>
        <taxon>Malasseziaceae</taxon>
        <taxon>Malassezia</taxon>
    </lineage>
</organism>
<dbReference type="RefSeq" id="XP_017992291.1">
    <property type="nucleotide sequence ID" value="XM_018135619.1"/>
</dbReference>
<dbReference type="AlphaFoldDB" id="A0A0M9VPP5"/>
<evidence type="ECO:0000259" key="2">
    <source>
        <dbReference type="Pfam" id="PF10419"/>
    </source>
</evidence>
<keyword evidence="4" id="KW-1185">Reference proteome</keyword>
<sequence>MEDASWHRVETLVAPEGEGWTLEEDTSELIVLDLSQTANTSHVDLTLAPGTDVTLSGMDTRAPILKVGDTVMLGQWDDMIGSEIVLASPAPTPTSDGSSASAPSRLGPIAPGTGEEPTGASSTSTRRVAFAPARPRAETESGEHVTTLLAADLAASIDEEDMPLSTKPVWAS</sequence>
<reference evidence="3 4" key="1">
    <citation type="submission" date="2015-07" db="EMBL/GenBank/DDBJ databases">
        <title>Draft Genome Sequence of Malassezia furfur CBS1878 and Malassezia pachydermatis CBS1879.</title>
        <authorList>
            <person name="Triana S."/>
            <person name="Ohm R."/>
            <person name="Gonzalez A."/>
            <person name="DeCock H."/>
            <person name="Restrepo S."/>
            <person name="Celis A."/>
        </authorList>
    </citation>
    <scope>NUCLEOTIDE SEQUENCE [LARGE SCALE GENOMIC DNA]</scope>
    <source>
        <strain evidence="3 4">CBS 1879</strain>
    </source>
</reference>
<dbReference type="EMBL" id="LGAV01000003">
    <property type="protein sequence ID" value="KOS14659.1"/>
    <property type="molecule type" value="Genomic_DNA"/>
</dbReference>
<dbReference type="Gene3D" id="2.60.40.4370">
    <property type="match status" value="1"/>
</dbReference>